<evidence type="ECO:0000313" key="3">
    <source>
        <dbReference type="Proteomes" id="UP000305948"/>
    </source>
</evidence>
<feature type="compositionally biased region" description="Polar residues" evidence="1">
    <location>
        <begin position="819"/>
        <end position="828"/>
    </location>
</feature>
<dbReference type="Proteomes" id="UP000305948">
    <property type="component" value="Unassembled WGS sequence"/>
</dbReference>
<sequence>MNAQILRINSMLSALRALPYSSGPPPWSASPGRRPLLRHLPGPRYDAKGRKVLPALALKRPCFGLKDRDKQLAREPGASGHVLTSVDVAKVFSPGHLVLRSSAMDNAEELLVSASSITSVLSLAPEGEVNQQEDNGVRDQAAVGWNNPSSTGLPPSVEDPPSSSPALPASCSLPGDSTSSLENAEPDSRKASSSFVEHNHGSSLSASASLVSSPSSIGISSLFHDEHAFQLSFDGSIAESASLVLAATTSILPLVNEESDAPVLETAQPCPAPWSAMERLSAMLHDDLCPSQLSSASVTPAVLESPRRSEELDHSLDNIVNDVAPLDALVALESTGEGSYWDLNNPEDAWIPPQEEGIDDWSPSKFRINWDDDVEEPKQEADDVQEGQSLSGTTEEEGAISTVVEVPDLVVTLADADHDEHLLSVEEDEAFDVSKEDSCSNGLPPRFEQGSTQATPEKCPPSSFFDKENDGPGARNRPFEGRARSRVPLRDITDMFLPVPLSADCPPSNVFGKENDCARARGVDGKKQVKSTHAGKIHEDVVDDVLFPGTQAAEDDALSYDVILDKLGRPAKVYAGRRRPARRPLRSITEESSIALPNGKCQPSSLSGKENDYGRVRNIKGKKLLMSTGAGQQPEAIVDDLFFGGQAKGYDAFPRPTRPPLRDITHKVLPADKGNGDLDNTGDRAWIPPQEEGIEGGSPSVKWNDGVEDGKPEADDVQEGQRSSGTRKKAGEEGALSPVIEVPDLVVTLADADNDEHPSSVEEEEALPATQVTENDAPSCVVIRDKLGRPAEVYAGRRRPARRPLRDISEESSIVLSNGKWQQSSLSGKENDHGRVRNIKGKKPAMSTGSGQKPEAVVDNVFFHGPATKGYDAFPRPARRPLCDITHKVLPALTSVKSPANRLTASATPKPCDVRWPEDRRTEVPALRQLCNASPDAPDLASSPMALEPAAALSNALDALGLPPPQLNLPPIADVVRQALPSLPSFKLSDWDIASGPNEDVAARPQDPRFLTPMSSLGASSHEEDDGDISPVTVRQAKQSIALSITPSFLLGGRVVYSTSAACIDDQEDSLSTVPMGLATDANYCSPLDDHSSRSLLARLDPCTGLGVTSMHDPPTLDAGMAGWSTRRV</sequence>
<evidence type="ECO:0000313" key="2">
    <source>
        <dbReference type="EMBL" id="TFK52420.1"/>
    </source>
</evidence>
<feature type="region of interest" description="Disordered" evidence="1">
    <location>
        <begin position="819"/>
        <end position="853"/>
    </location>
</feature>
<accession>A0A5C3N4T1</accession>
<feature type="region of interest" description="Disordered" evidence="1">
    <location>
        <begin position="651"/>
        <end position="742"/>
    </location>
</feature>
<protein>
    <submittedName>
        <fullName evidence="2">Uncharacterized protein</fullName>
    </submittedName>
</protein>
<feature type="compositionally biased region" description="Basic and acidic residues" evidence="1">
    <location>
        <begin position="660"/>
        <end position="676"/>
    </location>
</feature>
<feature type="region of interest" description="Disordered" evidence="1">
    <location>
        <begin position="141"/>
        <end position="197"/>
    </location>
</feature>
<feature type="region of interest" description="Disordered" evidence="1">
    <location>
        <begin position="997"/>
        <end position="1028"/>
    </location>
</feature>
<feature type="region of interest" description="Disordered" evidence="1">
    <location>
        <begin position="375"/>
        <end position="401"/>
    </location>
</feature>
<dbReference type="OrthoDB" id="3331410at2759"/>
<name>A0A5C3N4T1_9AGAM</name>
<reference evidence="2 3" key="1">
    <citation type="journal article" date="2019" name="Nat. Ecol. Evol.">
        <title>Megaphylogeny resolves global patterns of mushroom evolution.</title>
        <authorList>
            <person name="Varga T."/>
            <person name="Krizsan K."/>
            <person name="Foldi C."/>
            <person name="Dima B."/>
            <person name="Sanchez-Garcia M."/>
            <person name="Sanchez-Ramirez S."/>
            <person name="Szollosi G.J."/>
            <person name="Szarkandi J.G."/>
            <person name="Papp V."/>
            <person name="Albert L."/>
            <person name="Andreopoulos W."/>
            <person name="Angelini C."/>
            <person name="Antonin V."/>
            <person name="Barry K.W."/>
            <person name="Bougher N.L."/>
            <person name="Buchanan P."/>
            <person name="Buyck B."/>
            <person name="Bense V."/>
            <person name="Catcheside P."/>
            <person name="Chovatia M."/>
            <person name="Cooper J."/>
            <person name="Damon W."/>
            <person name="Desjardin D."/>
            <person name="Finy P."/>
            <person name="Geml J."/>
            <person name="Haridas S."/>
            <person name="Hughes K."/>
            <person name="Justo A."/>
            <person name="Karasinski D."/>
            <person name="Kautmanova I."/>
            <person name="Kiss B."/>
            <person name="Kocsube S."/>
            <person name="Kotiranta H."/>
            <person name="LaButti K.M."/>
            <person name="Lechner B.E."/>
            <person name="Liimatainen K."/>
            <person name="Lipzen A."/>
            <person name="Lukacs Z."/>
            <person name="Mihaltcheva S."/>
            <person name="Morgado L.N."/>
            <person name="Niskanen T."/>
            <person name="Noordeloos M.E."/>
            <person name="Ohm R.A."/>
            <person name="Ortiz-Santana B."/>
            <person name="Ovrebo C."/>
            <person name="Racz N."/>
            <person name="Riley R."/>
            <person name="Savchenko A."/>
            <person name="Shiryaev A."/>
            <person name="Soop K."/>
            <person name="Spirin V."/>
            <person name="Szebenyi C."/>
            <person name="Tomsovsky M."/>
            <person name="Tulloss R.E."/>
            <person name="Uehling J."/>
            <person name="Grigoriev I.V."/>
            <person name="Vagvolgyi C."/>
            <person name="Papp T."/>
            <person name="Martin F.M."/>
            <person name="Miettinen O."/>
            <person name="Hibbett D.S."/>
            <person name="Nagy L.G."/>
        </authorList>
    </citation>
    <scope>NUCLEOTIDE SEQUENCE [LARGE SCALE GENOMIC DNA]</scope>
    <source>
        <strain evidence="2 3">OMC1185</strain>
    </source>
</reference>
<feature type="compositionally biased region" description="Low complexity" evidence="1">
    <location>
        <begin position="154"/>
        <end position="174"/>
    </location>
</feature>
<dbReference type="EMBL" id="ML213509">
    <property type="protein sequence ID" value="TFK52420.1"/>
    <property type="molecule type" value="Genomic_DNA"/>
</dbReference>
<feature type="region of interest" description="Disordered" evidence="1">
    <location>
        <begin position="754"/>
        <end position="774"/>
    </location>
</feature>
<gene>
    <name evidence="2" type="ORF">OE88DRAFT_1644105</name>
</gene>
<evidence type="ECO:0000256" key="1">
    <source>
        <dbReference type="SAM" id="MobiDB-lite"/>
    </source>
</evidence>
<dbReference type="AlphaFoldDB" id="A0A5C3N4T1"/>
<keyword evidence="3" id="KW-1185">Reference proteome</keyword>
<proteinExistence type="predicted"/>
<feature type="region of interest" description="Disordered" evidence="1">
    <location>
        <begin position="430"/>
        <end position="483"/>
    </location>
</feature>
<organism evidence="2 3">
    <name type="scientific">Heliocybe sulcata</name>
    <dbReference type="NCBI Taxonomy" id="5364"/>
    <lineage>
        <taxon>Eukaryota</taxon>
        <taxon>Fungi</taxon>
        <taxon>Dikarya</taxon>
        <taxon>Basidiomycota</taxon>
        <taxon>Agaricomycotina</taxon>
        <taxon>Agaricomycetes</taxon>
        <taxon>Gloeophyllales</taxon>
        <taxon>Gloeophyllaceae</taxon>
        <taxon>Heliocybe</taxon>
    </lineage>
</organism>